<protein>
    <submittedName>
        <fullName evidence="12">Cobalt transport protein CbiM</fullName>
    </submittedName>
</protein>
<dbReference type="NCBIfam" id="TIGR00123">
    <property type="entry name" value="cbiM"/>
    <property type="match status" value="1"/>
</dbReference>
<dbReference type="GO" id="GO:0006824">
    <property type="term" value="P:cobalt ion transport"/>
    <property type="evidence" value="ECO:0007669"/>
    <property type="project" value="UniProtKB-KW"/>
</dbReference>
<dbReference type="KEGG" id="crf:FRC0190_00749"/>
<evidence type="ECO:0000256" key="7">
    <source>
        <dbReference type="ARBA" id="ARBA00022989"/>
    </source>
</evidence>
<dbReference type="PANTHER" id="PTHR43627">
    <property type="match status" value="1"/>
</dbReference>
<keyword evidence="8" id="KW-0406">Ion transport</keyword>
<evidence type="ECO:0000256" key="5">
    <source>
        <dbReference type="ARBA" id="ARBA00022573"/>
    </source>
</evidence>
<feature type="transmembrane region" description="Helical" evidence="11">
    <location>
        <begin position="41"/>
        <end position="59"/>
    </location>
</feature>
<evidence type="ECO:0000256" key="11">
    <source>
        <dbReference type="SAM" id="Phobius"/>
    </source>
</evidence>
<keyword evidence="10" id="KW-0170">Cobalt</keyword>
<keyword evidence="5" id="KW-0169">Cobalamin biosynthesis</keyword>
<organism evidence="12 13">
    <name type="scientific">Corynebacterium rouxii</name>
    <dbReference type="NCBI Taxonomy" id="2719119"/>
    <lineage>
        <taxon>Bacteria</taxon>
        <taxon>Bacillati</taxon>
        <taxon>Actinomycetota</taxon>
        <taxon>Actinomycetes</taxon>
        <taxon>Mycobacteriales</taxon>
        <taxon>Corynebacteriaceae</taxon>
        <taxon>Corynebacterium</taxon>
    </lineage>
</organism>
<evidence type="ECO:0000256" key="4">
    <source>
        <dbReference type="ARBA" id="ARBA00022475"/>
    </source>
</evidence>
<evidence type="ECO:0000256" key="1">
    <source>
        <dbReference type="ARBA" id="ARBA00004651"/>
    </source>
</evidence>
<sequence length="176" mass="18272">MLLGAAGAFTFVLSALKIPSVTGSSSHPTGTGLGAVLFKSPVMVFIGSIVLLFQAILLAHGGITTLGANITSMTIVGPWVGYSVWKLARKLGAGLEVGIFLAVFTADLSTYVVTALQLALAHHVDSVGSAATSPLVLYAPTQAPLAVVEAIVTVLYCSFVEVYCCQGTIQPWRCRC</sequence>
<evidence type="ECO:0000256" key="8">
    <source>
        <dbReference type="ARBA" id="ARBA00023065"/>
    </source>
</evidence>
<feature type="transmembrane region" description="Helical" evidence="11">
    <location>
        <begin position="66"/>
        <end position="85"/>
    </location>
</feature>
<comment type="subcellular location">
    <subcellularLocation>
        <location evidence="1">Cell membrane</location>
        <topology evidence="1">Multi-pass membrane protein</topology>
    </subcellularLocation>
</comment>
<gene>
    <name evidence="12" type="primary">cbiM</name>
    <name evidence="12" type="ORF">FRC0190_00749</name>
</gene>
<reference evidence="12 13" key="1">
    <citation type="submission" date="2019-11" db="EMBL/GenBank/DDBJ databases">
        <authorList>
            <person name="Brisse S."/>
        </authorList>
    </citation>
    <scope>NUCLEOTIDE SEQUENCE [LARGE SCALE GENOMIC DNA]</scope>
    <source>
        <strain evidence="12">FRC0190</strain>
    </source>
</reference>
<keyword evidence="7 11" id="KW-1133">Transmembrane helix</keyword>
<dbReference type="InterPro" id="IPR018024">
    <property type="entry name" value="CbiM"/>
</dbReference>
<keyword evidence="9 11" id="KW-0472">Membrane</keyword>
<keyword evidence="3" id="KW-0813">Transport</keyword>
<dbReference type="AlphaFoldDB" id="A0A6I8MGR7"/>
<dbReference type="RefSeq" id="WP_332068164.1">
    <property type="nucleotide sequence ID" value="NZ_CP168248.1"/>
</dbReference>
<dbReference type="Gene3D" id="1.10.1760.20">
    <property type="match status" value="1"/>
</dbReference>
<feature type="transmembrane region" description="Helical" evidence="11">
    <location>
        <begin position="97"/>
        <end position="120"/>
    </location>
</feature>
<dbReference type="InterPro" id="IPR002751">
    <property type="entry name" value="CbiM/NikMN"/>
</dbReference>
<dbReference type="GO" id="GO:0009236">
    <property type="term" value="P:cobalamin biosynthetic process"/>
    <property type="evidence" value="ECO:0007669"/>
    <property type="project" value="UniProtKB-KW"/>
</dbReference>
<dbReference type="Pfam" id="PF01891">
    <property type="entry name" value="CbiM"/>
    <property type="match status" value="1"/>
</dbReference>
<evidence type="ECO:0000313" key="12">
    <source>
        <dbReference type="EMBL" id="VZH84743.1"/>
    </source>
</evidence>
<evidence type="ECO:0000256" key="10">
    <source>
        <dbReference type="ARBA" id="ARBA00023285"/>
    </source>
</evidence>
<dbReference type="EMBL" id="LR738855">
    <property type="protein sequence ID" value="VZH84743.1"/>
    <property type="molecule type" value="Genomic_DNA"/>
</dbReference>
<keyword evidence="2" id="KW-0171">Cobalt transport</keyword>
<keyword evidence="4" id="KW-1003">Cell membrane</keyword>
<evidence type="ECO:0000256" key="3">
    <source>
        <dbReference type="ARBA" id="ARBA00022448"/>
    </source>
</evidence>
<dbReference type="Proteomes" id="UP000423525">
    <property type="component" value="Chromosome"/>
</dbReference>
<keyword evidence="6 11" id="KW-0812">Transmembrane</keyword>
<evidence type="ECO:0000256" key="6">
    <source>
        <dbReference type="ARBA" id="ARBA00022692"/>
    </source>
</evidence>
<name>A0A6I8MGR7_9CORY</name>
<dbReference type="GO" id="GO:0043190">
    <property type="term" value="C:ATP-binding cassette (ABC) transporter complex"/>
    <property type="evidence" value="ECO:0007669"/>
    <property type="project" value="InterPro"/>
</dbReference>
<proteinExistence type="predicted"/>
<accession>A0A6I8MGR7</accession>
<evidence type="ECO:0000313" key="13">
    <source>
        <dbReference type="Proteomes" id="UP000423525"/>
    </source>
</evidence>
<evidence type="ECO:0000256" key="9">
    <source>
        <dbReference type="ARBA" id="ARBA00023136"/>
    </source>
</evidence>
<dbReference type="PANTHER" id="PTHR43627:SF1">
    <property type="entry name" value="COBALT TRANSPORT PROTEIN CBIM"/>
    <property type="match status" value="1"/>
</dbReference>
<dbReference type="NCBIfam" id="NF006184">
    <property type="entry name" value="PRK08319.1"/>
    <property type="match status" value="1"/>
</dbReference>
<evidence type="ECO:0000256" key="2">
    <source>
        <dbReference type="ARBA" id="ARBA00022426"/>
    </source>
</evidence>